<dbReference type="AlphaFoldDB" id="S9TFS4"/>
<feature type="compositionally biased region" description="Polar residues" evidence="1">
    <location>
        <begin position="75"/>
        <end position="85"/>
    </location>
</feature>
<feature type="compositionally biased region" description="Low complexity" evidence="1">
    <location>
        <begin position="52"/>
        <end position="74"/>
    </location>
</feature>
<evidence type="ECO:0000313" key="2">
    <source>
        <dbReference type="EMBL" id="EPY15814.1"/>
    </source>
</evidence>
<feature type="region of interest" description="Disordered" evidence="1">
    <location>
        <begin position="125"/>
        <end position="188"/>
    </location>
</feature>
<name>S9TFS4_9TRYP</name>
<dbReference type="EMBL" id="ATMH01011724">
    <property type="protein sequence ID" value="EPY15814.1"/>
    <property type="molecule type" value="Genomic_DNA"/>
</dbReference>
<feature type="compositionally biased region" description="Polar residues" evidence="1">
    <location>
        <begin position="125"/>
        <end position="145"/>
    </location>
</feature>
<evidence type="ECO:0000313" key="3">
    <source>
        <dbReference type="Proteomes" id="UP000015354"/>
    </source>
</evidence>
<comment type="caution">
    <text evidence="2">The sequence shown here is derived from an EMBL/GenBank/DDBJ whole genome shotgun (WGS) entry which is preliminary data.</text>
</comment>
<protein>
    <submittedName>
        <fullName evidence="2">Uncharacterized protein</fullName>
    </submittedName>
</protein>
<sequence length="188" mass="20158">MTNGWQSGTQQQRPSLCTPSRPQGADGPEVDLSFFGSMSSITSPVHRLNSNSVHLNNNANNSNYNNHNNNNNHSTFLSTPFNNGRTPHPAQRTPTQQPAEGTFQTLMRSDFGLMCVASNCASPSNNSQWGASPYQQQHQQRTGSMEQGGGGPFVPQAAEEVGGGWAPGGAGLRRPRPLVNRASPTISK</sequence>
<feature type="compositionally biased region" description="Polar residues" evidence="1">
    <location>
        <begin position="1"/>
        <end position="21"/>
    </location>
</feature>
<feature type="region of interest" description="Disordered" evidence="1">
    <location>
        <begin position="1"/>
        <end position="29"/>
    </location>
</feature>
<reference evidence="2 3" key="1">
    <citation type="journal article" date="2013" name="PLoS ONE">
        <title>Predicting the Proteins of Angomonas deanei, Strigomonas culicis and Their Respective Endosymbionts Reveals New Aspects of the Trypanosomatidae Family.</title>
        <authorList>
            <person name="Motta M.C."/>
            <person name="Martins A.C."/>
            <person name="de Souza S.S."/>
            <person name="Catta-Preta C.M."/>
            <person name="Silva R."/>
            <person name="Klein C.C."/>
            <person name="de Almeida L.G."/>
            <person name="de Lima Cunha O."/>
            <person name="Ciapina L.P."/>
            <person name="Brocchi M."/>
            <person name="Colabardini A.C."/>
            <person name="de Araujo Lima B."/>
            <person name="Machado C.R."/>
            <person name="de Almeida Soares C.M."/>
            <person name="Probst C.M."/>
            <person name="de Menezes C.B."/>
            <person name="Thompson C.E."/>
            <person name="Bartholomeu D.C."/>
            <person name="Gradia D.F."/>
            <person name="Pavoni D.P."/>
            <person name="Grisard E.C."/>
            <person name="Fantinatti-Garboggini F."/>
            <person name="Marchini F.K."/>
            <person name="Rodrigues-Luiz G.F."/>
            <person name="Wagner G."/>
            <person name="Goldman G.H."/>
            <person name="Fietto J.L."/>
            <person name="Elias M.C."/>
            <person name="Goldman M.H."/>
            <person name="Sagot M.F."/>
            <person name="Pereira M."/>
            <person name="Stoco P.H."/>
            <person name="de Mendonca-Neto R.P."/>
            <person name="Teixeira S.M."/>
            <person name="Maciel T.E."/>
            <person name="de Oliveira Mendes T.A."/>
            <person name="Urmenyi T.P."/>
            <person name="de Souza W."/>
            <person name="Schenkman S."/>
            <person name="de Vasconcelos A.T."/>
        </authorList>
    </citation>
    <scope>NUCLEOTIDE SEQUENCE [LARGE SCALE GENOMIC DNA]</scope>
</reference>
<organism evidence="2 3">
    <name type="scientific">Strigomonas culicis</name>
    <dbReference type="NCBI Taxonomy" id="28005"/>
    <lineage>
        <taxon>Eukaryota</taxon>
        <taxon>Discoba</taxon>
        <taxon>Euglenozoa</taxon>
        <taxon>Kinetoplastea</taxon>
        <taxon>Metakinetoplastina</taxon>
        <taxon>Trypanosomatida</taxon>
        <taxon>Trypanosomatidae</taxon>
        <taxon>Strigomonadinae</taxon>
        <taxon>Strigomonas</taxon>
    </lineage>
</organism>
<accession>S9TFS4</accession>
<dbReference type="Proteomes" id="UP000015354">
    <property type="component" value="Unassembled WGS sequence"/>
</dbReference>
<proteinExistence type="predicted"/>
<feature type="compositionally biased region" description="Gly residues" evidence="1">
    <location>
        <begin position="161"/>
        <end position="171"/>
    </location>
</feature>
<keyword evidence="3" id="KW-1185">Reference proteome</keyword>
<evidence type="ECO:0000256" key="1">
    <source>
        <dbReference type="SAM" id="MobiDB-lite"/>
    </source>
</evidence>
<gene>
    <name evidence="2" type="ORF">STCU_11746</name>
</gene>
<feature type="region of interest" description="Disordered" evidence="1">
    <location>
        <begin position="52"/>
        <end position="99"/>
    </location>
</feature>